<evidence type="ECO:0000256" key="8">
    <source>
        <dbReference type="ARBA" id="ARBA00022692"/>
    </source>
</evidence>
<evidence type="ECO:0000256" key="1">
    <source>
        <dbReference type="ARBA" id="ARBA00001936"/>
    </source>
</evidence>
<evidence type="ECO:0000256" key="19">
    <source>
        <dbReference type="SAM" id="Phobius"/>
    </source>
</evidence>
<dbReference type="Pfam" id="PF01066">
    <property type="entry name" value="CDP-OH_P_transf"/>
    <property type="match status" value="1"/>
</dbReference>
<evidence type="ECO:0000256" key="18">
    <source>
        <dbReference type="SAM" id="MobiDB-lite"/>
    </source>
</evidence>
<dbReference type="InterPro" id="IPR043130">
    <property type="entry name" value="CDP-OH_PTrfase_TM_dom"/>
</dbReference>
<keyword evidence="10" id="KW-0460">Magnesium</keyword>
<dbReference type="InterPro" id="IPR048254">
    <property type="entry name" value="CDP_ALCOHOL_P_TRANSF_CS"/>
</dbReference>
<dbReference type="Gene3D" id="1.20.120.1760">
    <property type="match status" value="1"/>
</dbReference>
<evidence type="ECO:0000256" key="10">
    <source>
        <dbReference type="ARBA" id="ARBA00022842"/>
    </source>
</evidence>
<keyword evidence="12" id="KW-0443">Lipid metabolism</keyword>
<dbReference type="EMBL" id="KB822717">
    <property type="protein sequence ID" value="ETN43830.1"/>
    <property type="molecule type" value="Genomic_DNA"/>
</dbReference>
<evidence type="ECO:0000256" key="5">
    <source>
        <dbReference type="ARBA" id="ARBA00013212"/>
    </source>
</evidence>
<dbReference type="GO" id="GO:0006661">
    <property type="term" value="P:phosphatidylinositol biosynthetic process"/>
    <property type="evidence" value="ECO:0007669"/>
    <property type="project" value="TreeGrafter"/>
</dbReference>
<comment type="subcellular location">
    <subcellularLocation>
        <location evidence="3">Membrane</location>
        <topology evidence="3">Multi-pass membrane protein</topology>
    </subcellularLocation>
</comment>
<keyword evidence="13 19" id="KW-0472">Membrane</keyword>
<dbReference type="FunCoup" id="W2S5D6">
    <property type="interactions" value="638"/>
</dbReference>
<dbReference type="GO" id="GO:0046872">
    <property type="term" value="F:metal ion binding"/>
    <property type="evidence" value="ECO:0007669"/>
    <property type="project" value="UniProtKB-KW"/>
</dbReference>
<evidence type="ECO:0000313" key="21">
    <source>
        <dbReference type="Proteomes" id="UP000030752"/>
    </source>
</evidence>
<evidence type="ECO:0000256" key="15">
    <source>
        <dbReference type="ARBA" id="ARBA00023211"/>
    </source>
</evidence>
<keyword evidence="7 17" id="KW-0808">Transferase</keyword>
<comment type="cofactor">
    <cofactor evidence="2">
        <name>Mg(2+)</name>
        <dbReference type="ChEBI" id="CHEBI:18420"/>
    </cofactor>
</comment>
<keyword evidence="6" id="KW-0444">Lipid biosynthesis</keyword>
<feature type="compositionally biased region" description="Basic and acidic residues" evidence="18">
    <location>
        <begin position="1"/>
        <end position="12"/>
    </location>
</feature>
<evidence type="ECO:0000256" key="4">
    <source>
        <dbReference type="ARBA" id="ARBA00010441"/>
    </source>
</evidence>
<dbReference type="PANTHER" id="PTHR15362">
    <property type="entry name" value="PHOSPHATIDYLINOSITOL SYNTHASE"/>
    <property type="match status" value="1"/>
</dbReference>
<dbReference type="InterPro" id="IPR000462">
    <property type="entry name" value="CDP-OH_P_trans"/>
</dbReference>
<feature type="transmembrane region" description="Helical" evidence="19">
    <location>
        <begin position="247"/>
        <end position="266"/>
    </location>
</feature>
<evidence type="ECO:0000256" key="12">
    <source>
        <dbReference type="ARBA" id="ARBA00023098"/>
    </source>
</evidence>
<comment type="similarity">
    <text evidence="4 17">Belongs to the CDP-alcohol phosphatidyltransferase class-I family.</text>
</comment>
<dbReference type="PROSITE" id="PS00379">
    <property type="entry name" value="CDP_ALCOHOL_P_TRANSF"/>
    <property type="match status" value="1"/>
</dbReference>
<evidence type="ECO:0000256" key="11">
    <source>
        <dbReference type="ARBA" id="ARBA00022989"/>
    </source>
</evidence>
<dbReference type="RefSeq" id="XP_008713852.1">
    <property type="nucleotide sequence ID" value="XM_008715630.1"/>
</dbReference>
<evidence type="ECO:0000256" key="2">
    <source>
        <dbReference type="ARBA" id="ARBA00001946"/>
    </source>
</evidence>
<protein>
    <recommendedName>
        <fullName evidence="5">CDP-diacylglycerol--inositol 3-phosphatidyltransferase</fullName>
        <ecNumber evidence="5">2.7.8.11</ecNumber>
    </recommendedName>
</protein>
<dbReference type="HOGENOM" id="CLU_067602_0_1_1"/>
<name>W2S5D6_CYPE1</name>
<keyword evidence="8 19" id="KW-0812">Transmembrane</keyword>
<proteinExistence type="inferred from homology"/>
<keyword evidence="15" id="KW-0464">Manganese</keyword>
<sequence length="298" mass="32874">MAPKKANGEAKAPRARRGSSISQTMADTFEKVDESLQKTENVFLFLPNLIGYVRIALAFASLQYMPIHPRTCALLYSISCLLDAADGWAARKYDQSSSFGAVLDMVTDRCCTVCLQVFLAQGFPRYSMLFQLLISLDLSSHYIHMYSSLASGSSSHKKVDVSQGWLLHTYYTNRTVLFLVCGLNELFFIALYLLSFSSPYLSPSLFAPTGEAASAQPGSPKVPSSILPNPWSAAAMELARANKMDSTFPWVLAVISAPVMLLKQYLNVAQMINASKTLARGDIATRRKARLERARKTT</sequence>
<dbReference type="OrthoDB" id="10251079at2759"/>
<dbReference type="Proteomes" id="UP000030752">
    <property type="component" value="Unassembled WGS sequence"/>
</dbReference>
<evidence type="ECO:0000256" key="16">
    <source>
        <dbReference type="ARBA" id="ARBA00023264"/>
    </source>
</evidence>
<keyword evidence="14" id="KW-0594">Phospholipid biosynthesis</keyword>
<evidence type="ECO:0000256" key="13">
    <source>
        <dbReference type="ARBA" id="ARBA00023136"/>
    </source>
</evidence>
<evidence type="ECO:0000256" key="6">
    <source>
        <dbReference type="ARBA" id="ARBA00022516"/>
    </source>
</evidence>
<dbReference type="eggNOG" id="KOG3240">
    <property type="taxonomic scope" value="Eukaryota"/>
</dbReference>
<reference evidence="20 21" key="1">
    <citation type="submission" date="2013-03" db="EMBL/GenBank/DDBJ databases">
        <title>The Genome Sequence of Phialophora europaea CBS 101466.</title>
        <authorList>
            <consortium name="The Broad Institute Genomics Platform"/>
            <person name="Cuomo C."/>
            <person name="de Hoog S."/>
            <person name="Gorbushina A."/>
            <person name="Walker B."/>
            <person name="Young S.K."/>
            <person name="Zeng Q."/>
            <person name="Gargeya S."/>
            <person name="Fitzgerald M."/>
            <person name="Haas B."/>
            <person name="Abouelleil A."/>
            <person name="Allen A.W."/>
            <person name="Alvarado L."/>
            <person name="Arachchi H.M."/>
            <person name="Berlin A.M."/>
            <person name="Chapman S.B."/>
            <person name="Gainer-Dewar J."/>
            <person name="Goldberg J."/>
            <person name="Griggs A."/>
            <person name="Gujja S."/>
            <person name="Hansen M."/>
            <person name="Howarth C."/>
            <person name="Imamovic A."/>
            <person name="Ireland A."/>
            <person name="Larimer J."/>
            <person name="McCowan C."/>
            <person name="Murphy C."/>
            <person name="Pearson M."/>
            <person name="Poon T.W."/>
            <person name="Priest M."/>
            <person name="Roberts A."/>
            <person name="Saif S."/>
            <person name="Shea T."/>
            <person name="Sisk P."/>
            <person name="Sykes S."/>
            <person name="Wortman J."/>
            <person name="Nusbaum C."/>
            <person name="Birren B."/>
        </authorList>
    </citation>
    <scope>NUCLEOTIDE SEQUENCE [LARGE SCALE GENOMIC DNA]</scope>
    <source>
        <strain evidence="20 21">CBS 101466</strain>
    </source>
</reference>
<organism evidence="20 21">
    <name type="scientific">Cyphellophora europaea (strain CBS 101466)</name>
    <name type="common">Phialophora europaea</name>
    <dbReference type="NCBI Taxonomy" id="1220924"/>
    <lineage>
        <taxon>Eukaryota</taxon>
        <taxon>Fungi</taxon>
        <taxon>Dikarya</taxon>
        <taxon>Ascomycota</taxon>
        <taxon>Pezizomycotina</taxon>
        <taxon>Eurotiomycetes</taxon>
        <taxon>Chaetothyriomycetidae</taxon>
        <taxon>Chaetothyriales</taxon>
        <taxon>Cyphellophoraceae</taxon>
        <taxon>Cyphellophora</taxon>
    </lineage>
</organism>
<keyword evidence="16" id="KW-1208">Phospholipid metabolism</keyword>
<dbReference type="GeneID" id="19978300"/>
<dbReference type="EC" id="2.7.8.11" evidence="5"/>
<evidence type="ECO:0000256" key="3">
    <source>
        <dbReference type="ARBA" id="ARBA00004141"/>
    </source>
</evidence>
<evidence type="ECO:0000256" key="14">
    <source>
        <dbReference type="ARBA" id="ARBA00023209"/>
    </source>
</evidence>
<dbReference type="PANTHER" id="PTHR15362:SF4">
    <property type="entry name" value="CDP-DIACYLGLYCEROL--INOSITOL 3-PHOSPHATIDYLTRANSFERASE"/>
    <property type="match status" value="1"/>
</dbReference>
<feature type="transmembrane region" description="Helical" evidence="19">
    <location>
        <begin position="176"/>
        <end position="195"/>
    </location>
</feature>
<comment type="cofactor">
    <cofactor evidence="1">
        <name>Mn(2+)</name>
        <dbReference type="ChEBI" id="CHEBI:29035"/>
    </cofactor>
</comment>
<feature type="region of interest" description="Disordered" evidence="18">
    <location>
        <begin position="1"/>
        <end position="20"/>
    </location>
</feature>
<dbReference type="VEuPathDB" id="FungiDB:HMPREF1541_10961"/>
<dbReference type="GO" id="GO:0005794">
    <property type="term" value="C:Golgi apparatus"/>
    <property type="evidence" value="ECO:0007669"/>
    <property type="project" value="TreeGrafter"/>
</dbReference>
<accession>W2S5D6</accession>
<dbReference type="AlphaFoldDB" id="W2S5D6"/>
<gene>
    <name evidence="20" type="ORF">HMPREF1541_10961</name>
</gene>
<dbReference type="GO" id="GO:0016020">
    <property type="term" value="C:membrane"/>
    <property type="evidence" value="ECO:0007669"/>
    <property type="project" value="UniProtKB-SubCell"/>
</dbReference>
<dbReference type="InParanoid" id="W2S5D6"/>
<evidence type="ECO:0000256" key="17">
    <source>
        <dbReference type="RuleBase" id="RU003750"/>
    </source>
</evidence>
<keyword evidence="9" id="KW-0479">Metal-binding</keyword>
<dbReference type="STRING" id="1220924.W2S5D6"/>
<dbReference type="FunFam" id="1.20.120.1760:FF:000003">
    <property type="entry name" value="CDP-diacylglycerol--inositol 3-phosphatidyltransferase"/>
    <property type="match status" value="1"/>
</dbReference>
<keyword evidence="11 19" id="KW-1133">Transmembrane helix</keyword>
<keyword evidence="21" id="KW-1185">Reference proteome</keyword>
<evidence type="ECO:0000313" key="20">
    <source>
        <dbReference type="EMBL" id="ETN43830.1"/>
    </source>
</evidence>
<dbReference type="GO" id="GO:0003881">
    <property type="term" value="F:CDP-diacylglycerol-inositol 3-phosphatidyltransferase activity"/>
    <property type="evidence" value="ECO:0007669"/>
    <property type="project" value="UniProtKB-EC"/>
</dbReference>
<evidence type="ECO:0000256" key="7">
    <source>
        <dbReference type="ARBA" id="ARBA00022679"/>
    </source>
</evidence>
<evidence type="ECO:0000256" key="9">
    <source>
        <dbReference type="ARBA" id="ARBA00022723"/>
    </source>
</evidence>